<keyword evidence="4" id="KW-1185">Reference proteome</keyword>
<dbReference type="PANTHER" id="PTHR48081">
    <property type="entry name" value="AB HYDROLASE SUPERFAMILY PROTEIN C4A8.06C"/>
    <property type="match status" value="1"/>
</dbReference>
<gene>
    <name evidence="3" type="ORF">KQI75_11335</name>
</gene>
<sequence length="328" mass="37225">MKRIKTLLLIVVVSLTVFAAGFAFVSVHVYHRSIGASLTELRLQSKNSTRVFETAQNAQKYMQRRAKSEDKWYELPKDVSFESTMIVFHYRNIKLLAFVPESEKKHIVLYLHGGAYVSQISKNQLRFCDRLAQQSDSVVLAPIYPLAPNHRFSETYLVLEHLYPDIRGYTDLPLTILGDSAGGGLAAGFCEYLGVWGWEQPEHLILICPWLDATLSNPDIKRYAKHDPTLSPKGLRRMGKAWAGPYTNAKDYRISPMFGELSYFRDVTLFTGTRELLYPDVVKFSELLQEAGAETTLHVGNGLNHNYPLYDILEAGEAMRQICEAIAR</sequence>
<comment type="caution">
    <text evidence="3">The sequence shown here is derived from an EMBL/GenBank/DDBJ whole genome shotgun (WGS) entry which is preliminary data.</text>
</comment>
<dbReference type="InterPro" id="IPR050300">
    <property type="entry name" value="GDXG_lipolytic_enzyme"/>
</dbReference>
<keyword evidence="1 3" id="KW-0378">Hydrolase</keyword>
<accession>A0ABS6EWG9</accession>
<dbReference type="Proteomes" id="UP000783588">
    <property type="component" value="Unassembled WGS sequence"/>
</dbReference>
<reference evidence="3 4" key="1">
    <citation type="submission" date="2021-06" db="EMBL/GenBank/DDBJ databases">
        <authorList>
            <person name="Sun Q."/>
            <person name="Li D."/>
        </authorList>
    </citation>
    <scope>NUCLEOTIDE SEQUENCE [LARGE SCALE GENOMIC DNA]</scope>
    <source>
        <strain evidence="3 4">MSJd-7</strain>
    </source>
</reference>
<dbReference type="InterPro" id="IPR013094">
    <property type="entry name" value="AB_hydrolase_3"/>
</dbReference>
<dbReference type="EMBL" id="JAHLQI010000006">
    <property type="protein sequence ID" value="MBU5491200.1"/>
    <property type="molecule type" value="Genomic_DNA"/>
</dbReference>
<organism evidence="3 4">
    <name type="scientific">Butyricicoccus intestinisimiae</name>
    <dbReference type="NCBI Taxonomy" id="2841509"/>
    <lineage>
        <taxon>Bacteria</taxon>
        <taxon>Bacillati</taxon>
        <taxon>Bacillota</taxon>
        <taxon>Clostridia</taxon>
        <taxon>Eubacteriales</taxon>
        <taxon>Butyricicoccaceae</taxon>
        <taxon>Butyricicoccus</taxon>
    </lineage>
</organism>
<evidence type="ECO:0000259" key="2">
    <source>
        <dbReference type="Pfam" id="PF07859"/>
    </source>
</evidence>
<proteinExistence type="predicted"/>
<evidence type="ECO:0000313" key="3">
    <source>
        <dbReference type="EMBL" id="MBU5491200.1"/>
    </source>
</evidence>
<dbReference type="GO" id="GO:0016787">
    <property type="term" value="F:hydrolase activity"/>
    <property type="evidence" value="ECO:0007669"/>
    <property type="project" value="UniProtKB-KW"/>
</dbReference>
<protein>
    <submittedName>
        <fullName evidence="3">Alpha/beta hydrolase</fullName>
    </submittedName>
</protein>
<evidence type="ECO:0000256" key="1">
    <source>
        <dbReference type="ARBA" id="ARBA00022801"/>
    </source>
</evidence>
<dbReference type="Pfam" id="PF07859">
    <property type="entry name" value="Abhydrolase_3"/>
    <property type="match status" value="1"/>
</dbReference>
<dbReference type="PANTHER" id="PTHR48081:SF8">
    <property type="entry name" value="ALPHA_BETA HYDROLASE FOLD-3 DOMAIN-CONTAINING PROTEIN-RELATED"/>
    <property type="match status" value="1"/>
</dbReference>
<dbReference type="RefSeq" id="WP_216470910.1">
    <property type="nucleotide sequence ID" value="NZ_JAHLQI010000006.1"/>
</dbReference>
<evidence type="ECO:0000313" key="4">
    <source>
        <dbReference type="Proteomes" id="UP000783588"/>
    </source>
</evidence>
<name>A0ABS6EWG9_9FIRM</name>
<feature type="domain" description="Alpha/beta hydrolase fold-3" evidence="2">
    <location>
        <begin position="108"/>
        <end position="307"/>
    </location>
</feature>